<dbReference type="Proteomes" id="UP000065734">
    <property type="component" value="Chromosome I"/>
</dbReference>
<dbReference type="KEGG" id="bvr:BVIR_351"/>
<organism evidence="2 3">
    <name type="scientific">Blastochloris viridis</name>
    <name type="common">Rhodopseudomonas viridis</name>
    <dbReference type="NCBI Taxonomy" id="1079"/>
    <lineage>
        <taxon>Bacteria</taxon>
        <taxon>Pseudomonadati</taxon>
        <taxon>Pseudomonadota</taxon>
        <taxon>Alphaproteobacteria</taxon>
        <taxon>Hyphomicrobiales</taxon>
        <taxon>Blastochloridaceae</taxon>
        <taxon>Blastochloris</taxon>
    </lineage>
</organism>
<keyword evidence="3" id="KW-1185">Reference proteome</keyword>
<sequence length="99" mass="11079">MDKIPADLVGSWIKLDAAPQAEEYPDVLRIEPSGIYRGGSAGERRFLIWDDGTVRKVRSDRLAISTATDAIVDYSFRLADDVLEITTPEALVLRYRRGP</sequence>
<dbReference type="EMBL" id="LN907867">
    <property type="protein sequence ID" value="CUU44072.1"/>
    <property type="molecule type" value="Genomic_DNA"/>
</dbReference>
<dbReference type="AlphaFoldDB" id="A0A0H5BBT6"/>
<proteinExistence type="predicted"/>
<gene>
    <name evidence="1" type="ORF">BV133_991</name>
    <name evidence="2" type="ORF">BVIRIDIS_31180</name>
</gene>
<reference evidence="2" key="2">
    <citation type="submission" date="2015-11" db="EMBL/GenBank/DDBJ databases">
        <authorList>
            <person name="Zhang Y."/>
            <person name="Guo Z."/>
        </authorList>
    </citation>
    <scope>NUCLEOTIDE SEQUENCE</scope>
    <source>
        <strain evidence="2">1</strain>
    </source>
</reference>
<protein>
    <recommendedName>
        <fullName evidence="4">Lipocalin-like domain-containing protein</fullName>
    </recommendedName>
</protein>
<accession>A0A0H5BBT6</accession>
<dbReference type="RefSeq" id="WP_055036163.1">
    <property type="nucleotide sequence ID" value="NZ_AP014854.2"/>
</dbReference>
<evidence type="ECO:0000313" key="1">
    <source>
        <dbReference type="EMBL" id="BAR98584.1"/>
    </source>
</evidence>
<reference evidence="3" key="3">
    <citation type="journal article" date="2016" name="Genome Announc.">
        <title>Revised genome sequence of the purple photosynthetic bacterium Blastochloris viridis.</title>
        <authorList>
            <person name="Liu L.N."/>
            <person name="Faulkner M."/>
            <person name="Liu X."/>
            <person name="Huang F."/>
            <person name="Darby A.C."/>
            <person name="Hall N."/>
        </authorList>
    </citation>
    <scope>NUCLEOTIDE SEQUENCE [LARGE SCALE GENOMIC DNA]</scope>
    <source>
        <strain evidence="3">ATCC 19567 / DSM 133 / F</strain>
    </source>
</reference>
<evidence type="ECO:0000313" key="3">
    <source>
        <dbReference type="Proteomes" id="UP000065734"/>
    </source>
</evidence>
<evidence type="ECO:0000313" key="2">
    <source>
        <dbReference type="EMBL" id="CUU44072.1"/>
    </source>
</evidence>
<dbReference type="EMBL" id="AP014854">
    <property type="protein sequence ID" value="BAR98584.1"/>
    <property type="molecule type" value="Genomic_DNA"/>
</dbReference>
<name>A0A0H5BBT6_BLAVI</name>
<evidence type="ECO:0008006" key="4">
    <source>
        <dbReference type="Google" id="ProtNLM"/>
    </source>
</evidence>
<dbReference type="OrthoDB" id="960444at2"/>
<reference evidence="1" key="1">
    <citation type="journal article" date="2015" name="Genome Announc.">
        <title>Complete Genome Sequence of the Bacteriochlorophyll b-Producing Photosynthetic Bacterium Blastochloris viridis.</title>
        <authorList>
            <person name="Tsukatani Y."/>
            <person name="Hirose Y."/>
            <person name="Harada J."/>
            <person name="Misawa N."/>
            <person name="Mori K."/>
            <person name="Inoue K."/>
            <person name="Tamiaki H."/>
        </authorList>
    </citation>
    <scope>NUCLEOTIDE SEQUENCE [LARGE SCALE GENOMIC DNA]</scope>
    <source>
        <strain evidence="1">DSM 133</strain>
    </source>
</reference>